<evidence type="ECO:0000313" key="8">
    <source>
        <dbReference type="Proteomes" id="UP000030023"/>
    </source>
</evidence>
<evidence type="ECO:0000313" key="7">
    <source>
        <dbReference type="EMBL" id="KGO32365.1"/>
    </source>
</evidence>
<accession>A0ABR4XS98</accession>
<evidence type="ECO:0000259" key="6">
    <source>
        <dbReference type="Pfam" id="PF16875"/>
    </source>
</evidence>
<dbReference type="Proteomes" id="UP000030023">
    <property type="component" value="Unassembled WGS sequence"/>
</dbReference>
<dbReference type="SUPFAM" id="SSF51445">
    <property type="entry name" value="(Trans)glycosidases"/>
    <property type="match status" value="1"/>
</dbReference>
<dbReference type="PROSITE" id="PS00512">
    <property type="entry name" value="ALPHA_GALACTOSIDASE"/>
    <property type="match status" value="1"/>
</dbReference>
<keyword evidence="5" id="KW-0326">Glycosidase</keyword>
<dbReference type="Gene3D" id="3.20.20.70">
    <property type="entry name" value="Aldolase class I"/>
    <property type="match status" value="1"/>
</dbReference>
<proteinExistence type="inferred from homology"/>
<protein>
    <recommendedName>
        <fullName evidence="3">alpha-galactosidase</fullName>
        <ecNumber evidence="3">3.2.1.22</ecNumber>
    </recommendedName>
</protein>
<feature type="domain" description="Glycosyl hydrolase family 36 N-terminal" evidence="6">
    <location>
        <begin position="29"/>
        <end position="284"/>
    </location>
</feature>
<evidence type="ECO:0000256" key="4">
    <source>
        <dbReference type="ARBA" id="ARBA00022801"/>
    </source>
</evidence>
<dbReference type="InterPro" id="IPR038417">
    <property type="entry name" value="Alpga-gal_N_sf"/>
</dbReference>
<dbReference type="Pfam" id="PF02065">
    <property type="entry name" value="Melibiase"/>
    <property type="match status" value="1"/>
</dbReference>
<evidence type="ECO:0000256" key="1">
    <source>
        <dbReference type="ARBA" id="ARBA00001255"/>
    </source>
</evidence>
<gene>
    <name evidence="7" type="ORF">Q757_01395</name>
</gene>
<evidence type="ECO:0000256" key="5">
    <source>
        <dbReference type="ARBA" id="ARBA00023295"/>
    </source>
</evidence>
<evidence type="ECO:0000256" key="2">
    <source>
        <dbReference type="ARBA" id="ARBA00006202"/>
    </source>
</evidence>
<dbReference type="InterPro" id="IPR017853">
    <property type="entry name" value="GH"/>
</dbReference>
<dbReference type="EC" id="3.2.1.22" evidence="3"/>
<comment type="catalytic activity">
    <reaction evidence="1">
        <text>Hydrolysis of terminal, non-reducing alpha-D-galactose residues in alpha-D-galactosides, including galactose oligosaccharides, galactomannans and galactolipids.</text>
        <dbReference type="EC" id="3.2.1.22"/>
    </reaction>
</comment>
<sequence length="393" mass="45396">MAVIISQDEKVFHLQTDEVSYVFQVMENGELEQIYFGKRVHSKEAYRNLTTKERREAMVAWRTDRDYFQPDNIKQEYSSFGKGDFREPAYQVEQENGSRITELKYQSYRLAKGKKRLSELPSAFAENDDVETLEITLLDKLIGLQVVLKYSVFPHQNVIVRSTEFSNQGDEKLNILRALSSQIDLPDSNYDFISFAGSWARERHEVIRRIKSGIQSISSLRTASSHQQNPFILLARPETTEDDGDVFAFNLIYSGNFLDQVEVSQYDTSRVLVGINPEEFSWHLDPSTSFQTPEAVLSFSDHGKNKISQQLADFYQNHLINQRFAKQQRPVLVNNWEATYFDFDEKKLLAIAEKAAELGIELFVLDDGWFGHRDDDTTSLGDWFVDKNSCRTA</sequence>
<dbReference type="PRINTS" id="PR00743">
    <property type="entry name" value="GLHYDRLASE36"/>
</dbReference>
<dbReference type="InterPro" id="IPR002252">
    <property type="entry name" value="Glyco_hydro_36"/>
</dbReference>
<comment type="caution">
    <text evidence="7">The sequence shown here is derived from an EMBL/GenBank/DDBJ whole genome shotgun (WGS) entry which is preliminary data.</text>
</comment>
<dbReference type="InterPro" id="IPR013785">
    <property type="entry name" value="Aldolase_TIM"/>
</dbReference>
<dbReference type="EMBL" id="AXCV01000031">
    <property type="protein sequence ID" value="KGO32365.1"/>
    <property type="molecule type" value="Genomic_DNA"/>
</dbReference>
<dbReference type="InterPro" id="IPR031704">
    <property type="entry name" value="Glyco_hydro_36_N"/>
</dbReference>
<keyword evidence="4" id="KW-0378">Hydrolase</keyword>
<name>A0ABR4XS98_9LACO</name>
<comment type="similarity">
    <text evidence="2">Belongs to the glycosyl hydrolase 36 family.</text>
</comment>
<dbReference type="Gene3D" id="2.70.98.60">
    <property type="entry name" value="alpha-galactosidase from lactobacil brevis"/>
    <property type="match status" value="1"/>
</dbReference>
<keyword evidence="8" id="KW-1185">Reference proteome</keyword>
<reference evidence="7 8" key="1">
    <citation type="journal article" date="2014" name="Antonie Van Leeuwenhoek">
        <title>Oenococcus alcoholitolerans sp. nov., a lactic acid bacteria isolated from cachaca and ethanol fermentation processes.</title>
        <authorList>
            <person name="Badotti F."/>
            <person name="Moreira A.P."/>
            <person name="Tonon L.A."/>
            <person name="de Lucena B.T."/>
            <person name="Gomes Fde C."/>
            <person name="Kruger R."/>
            <person name="Thompson C.C."/>
            <person name="de Morais M.A.Jr."/>
            <person name="Rosa C.A."/>
            <person name="Thompson F.L."/>
        </authorList>
    </citation>
    <scope>NUCLEOTIDE SEQUENCE [LARGE SCALE GENOMIC DNA]</scope>
    <source>
        <strain evidence="7 8">UFRJ-M7.2.18</strain>
    </source>
</reference>
<dbReference type="Pfam" id="PF16875">
    <property type="entry name" value="Glyco_hydro_36N"/>
    <property type="match status" value="1"/>
</dbReference>
<dbReference type="InterPro" id="IPR000111">
    <property type="entry name" value="Glyco_hydro_27/36_CS"/>
</dbReference>
<organism evidence="7 8">
    <name type="scientific">Oenococcus alcoholitolerans</name>
    <dbReference type="NCBI Taxonomy" id="931074"/>
    <lineage>
        <taxon>Bacteria</taxon>
        <taxon>Bacillati</taxon>
        <taxon>Bacillota</taxon>
        <taxon>Bacilli</taxon>
        <taxon>Lactobacillales</taxon>
        <taxon>Lactobacillaceae</taxon>
        <taxon>Oenococcus</taxon>
    </lineage>
</organism>
<evidence type="ECO:0000256" key="3">
    <source>
        <dbReference type="ARBA" id="ARBA00012755"/>
    </source>
</evidence>